<name>A0A3P6PIY8_DIBLA</name>
<dbReference type="EMBL" id="UYRU01004038">
    <property type="protein sequence ID" value="VDK36842.1"/>
    <property type="molecule type" value="Genomic_DNA"/>
</dbReference>
<evidence type="ECO:0000313" key="3">
    <source>
        <dbReference type="Proteomes" id="UP000281553"/>
    </source>
</evidence>
<keyword evidence="3" id="KW-1185">Reference proteome</keyword>
<dbReference type="OrthoDB" id="6147534at2759"/>
<dbReference type="Proteomes" id="UP000281553">
    <property type="component" value="Unassembled WGS sequence"/>
</dbReference>
<sequence length="180" mass="19656">MRITLSAHSQTPVESIVTKPEAAETKPGESVLASAKPEASANGGQQKEEAEAKIKDEAPGKTALEEEDTAAPEKTVSPAIFRPSREKTVKQLISFYYYWKRKSNSLMPSASAFTHHHNSHHHQQQHHQTNTSSFRGSCVETNFNTGIGSRKKRPTGRGGVPCKSPPVFSVFSPLCVSTEV</sequence>
<protein>
    <submittedName>
        <fullName evidence="2">Uncharacterized protein</fullName>
    </submittedName>
</protein>
<proteinExistence type="predicted"/>
<dbReference type="AlphaFoldDB" id="A0A3P6PIY8"/>
<feature type="region of interest" description="Disordered" evidence="1">
    <location>
        <begin position="113"/>
        <end position="133"/>
    </location>
</feature>
<accession>A0A3P6PIY8</accession>
<gene>
    <name evidence="2" type="ORF">DILT_LOCUS816</name>
</gene>
<feature type="compositionally biased region" description="Basic and acidic residues" evidence="1">
    <location>
        <begin position="46"/>
        <end position="59"/>
    </location>
</feature>
<evidence type="ECO:0000256" key="1">
    <source>
        <dbReference type="SAM" id="MobiDB-lite"/>
    </source>
</evidence>
<evidence type="ECO:0000313" key="2">
    <source>
        <dbReference type="EMBL" id="VDK36842.1"/>
    </source>
</evidence>
<organism evidence="2 3">
    <name type="scientific">Dibothriocephalus latus</name>
    <name type="common">Fish tapeworm</name>
    <name type="synonym">Diphyllobothrium latum</name>
    <dbReference type="NCBI Taxonomy" id="60516"/>
    <lineage>
        <taxon>Eukaryota</taxon>
        <taxon>Metazoa</taxon>
        <taxon>Spiralia</taxon>
        <taxon>Lophotrochozoa</taxon>
        <taxon>Platyhelminthes</taxon>
        <taxon>Cestoda</taxon>
        <taxon>Eucestoda</taxon>
        <taxon>Diphyllobothriidea</taxon>
        <taxon>Diphyllobothriidae</taxon>
        <taxon>Dibothriocephalus</taxon>
    </lineage>
</organism>
<feature type="region of interest" description="Disordered" evidence="1">
    <location>
        <begin position="1"/>
        <end position="76"/>
    </location>
</feature>
<feature type="compositionally biased region" description="Polar residues" evidence="1">
    <location>
        <begin position="1"/>
        <end position="13"/>
    </location>
</feature>
<feature type="compositionally biased region" description="Basic residues" evidence="1">
    <location>
        <begin position="114"/>
        <end position="125"/>
    </location>
</feature>
<reference evidence="2 3" key="1">
    <citation type="submission" date="2018-11" db="EMBL/GenBank/DDBJ databases">
        <authorList>
            <consortium name="Pathogen Informatics"/>
        </authorList>
    </citation>
    <scope>NUCLEOTIDE SEQUENCE [LARGE SCALE GENOMIC DNA]</scope>
</reference>